<name>A0ABW3JNH5_9FLAO</name>
<evidence type="ECO:0008006" key="3">
    <source>
        <dbReference type="Google" id="ProtNLM"/>
    </source>
</evidence>
<reference evidence="2" key="1">
    <citation type="journal article" date="2019" name="Int. J. Syst. Evol. Microbiol.">
        <title>The Global Catalogue of Microorganisms (GCM) 10K type strain sequencing project: providing services to taxonomists for standard genome sequencing and annotation.</title>
        <authorList>
            <consortium name="The Broad Institute Genomics Platform"/>
            <consortium name="The Broad Institute Genome Sequencing Center for Infectious Disease"/>
            <person name="Wu L."/>
            <person name="Ma J."/>
        </authorList>
    </citation>
    <scope>NUCLEOTIDE SEQUENCE [LARGE SCALE GENOMIC DNA]</scope>
    <source>
        <strain evidence="2">CCUG 60527</strain>
    </source>
</reference>
<accession>A0ABW3JNH5</accession>
<evidence type="ECO:0000313" key="2">
    <source>
        <dbReference type="Proteomes" id="UP001597062"/>
    </source>
</evidence>
<comment type="caution">
    <text evidence="1">The sequence shown here is derived from an EMBL/GenBank/DDBJ whole genome shotgun (WGS) entry which is preliminary data.</text>
</comment>
<gene>
    <name evidence="1" type="ORF">ACFQ1U_02190</name>
</gene>
<evidence type="ECO:0000313" key="1">
    <source>
        <dbReference type="EMBL" id="MFD0992004.1"/>
    </source>
</evidence>
<sequence length="268" mass="31967">MHFTHIKLKPTKKINKDFNLTDAVKDIEIPEESKQDSKKFHKTNKLSDELGWDLLIEFEDSIIYAFDYLNVKEKVIIPELNPTTIFYSNAIMFHRNLITTKKNLLEKSPTLKELHKPIDPKIFGNFFQFATNCIINLQSTIESFANRQIPDNYFINEKGEEYDVSIFHKIDTVLPVIKGKKFKREFKRDNFRVRKVIELRNEIIHLKPIKDSTNTQYKATYRKMIKFDFTRAIIAVKKFVNFYEPELIEECICGKEYYYDLEIKEKEE</sequence>
<proteinExistence type="predicted"/>
<organism evidence="1 2">
    <name type="scientific">Tenacibaculum geojense</name>
    <dbReference type="NCBI Taxonomy" id="915352"/>
    <lineage>
        <taxon>Bacteria</taxon>
        <taxon>Pseudomonadati</taxon>
        <taxon>Bacteroidota</taxon>
        <taxon>Flavobacteriia</taxon>
        <taxon>Flavobacteriales</taxon>
        <taxon>Flavobacteriaceae</taxon>
        <taxon>Tenacibaculum</taxon>
    </lineage>
</organism>
<dbReference type="Proteomes" id="UP001597062">
    <property type="component" value="Unassembled WGS sequence"/>
</dbReference>
<protein>
    <recommendedName>
        <fullName evidence="3">RiboL-PSP-HEPN domain-containing protein</fullName>
    </recommendedName>
</protein>
<keyword evidence="2" id="KW-1185">Reference proteome</keyword>
<dbReference type="RefSeq" id="WP_386104857.1">
    <property type="nucleotide sequence ID" value="NZ_JBHTJR010000015.1"/>
</dbReference>
<dbReference type="EMBL" id="JBHTJR010000015">
    <property type="protein sequence ID" value="MFD0992004.1"/>
    <property type="molecule type" value="Genomic_DNA"/>
</dbReference>